<dbReference type="Proteomes" id="UP000006054">
    <property type="component" value="Chromosome"/>
</dbReference>
<reference evidence="4" key="1">
    <citation type="submission" date="2012-06" db="EMBL/GenBank/DDBJ databases">
        <title>The complete genome of Flexibacter litoralis DSM 6794.</title>
        <authorList>
            <person name="Lucas S."/>
            <person name="Copeland A."/>
            <person name="Lapidus A."/>
            <person name="Glavina del Rio T."/>
            <person name="Dalin E."/>
            <person name="Tice H."/>
            <person name="Bruce D."/>
            <person name="Goodwin L."/>
            <person name="Pitluck S."/>
            <person name="Peters L."/>
            <person name="Ovchinnikova G."/>
            <person name="Lu M."/>
            <person name="Kyrpides N."/>
            <person name="Mavromatis K."/>
            <person name="Ivanova N."/>
            <person name="Brettin T."/>
            <person name="Detter J.C."/>
            <person name="Han C."/>
            <person name="Larimer F."/>
            <person name="Land M."/>
            <person name="Hauser L."/>
            <person name="Markowitz V."/>
            <person name="Cheng J.-F."/>
            <person name="Hugenholtz P."/>
            <person name="Woyke T."/>
            <person name="Wu D."/>
            <person name="Spring S."/>
            <person name="Lang E."/>
            <person name="Kopitz M."/>
            <person name="Brambilla E."/>
            <person name="Klenk H.-P."/>
            <person name="Eisen J.A."/>
        </authorList>
    </citation>
    <scope>NUCLEOTIDE SEQUENCE [LARGE SCALE GENOMIC DNA]</scope>
    <source>
        <strain evidence="4">ATCC 23117 / DSM 6794 / NBRC 15988 / NCIMB 1366 / Sio-4</strain>
    </source>
</reference>
<dbReference type="AlphaFoldDB" id="I4ALL5"/>
<organism evidence="3 4">
    <name type="scientific">Bernardetia litoralis (strain ATCC 23117 / DSM 6794 / NBRC 15988 / NCIMB 1366 / Fx l1 / Sio-4)</name>
    <name type="common">Flexibacter litoralis</name>
    <dbReference type="NCBI Taxonomy" id="880071"/>
    <lineage>
        <taxon>Bacteria</taxon>
        <taxon>Pseudomonadati</taxon>
        <taxon>Bacteroidota</taxon>
        <taxon>Cytophagia</taxon>
        <taxon>Cytophagales</taxon>
        <taxon>Bernardetiaceae</taxon>
        <taxon>Bernardetia</taxon>
    </lineage>
</organism>
<evidence type="ECO:0000313" key="3">
    <source>
        <dbReference type="EMBL" id="AFM04850.1"/>
    </source>
</evidence>
<feature type="signal peptide" evidence="2">
    <location>
        <begin position="1"/>
        <end position="21"/>
    </location>
</feature>
<evidence type="ECO:0000256" key="1">
    <source>
        <dbReference type="SAM" id="MobiDB-lite"/>
    </source>
</evidence>
<protein>
    <submittedName>
        <fullName evidence="3">Outer membrane protein Omp28</fullName>
    </submittedName>
</protein>
<dbReference type="SUPFAM" id="SSF52833">
    <property type="entry name" value="Thioredoxin-like"/>
    <property type="match status" value="1"/>
</dbReference>
<dbReference type="InterPro" id="IPR036249">
    <property type="entry name" value="Thioredoxin-like_sf"/>
</dbReference>
<dbReference type="HOGENOM" id="CLU_798654_0_0_10"/>
<dbReference type="eggNOG" id="COG0526">
    <property type="taxonomic scope" value="Bacteria"/>
</dbReference>
<dbReference type="KEGG" id="fli:Fleli_2485"/>
<evidence type="ECO:0000256" key="2">
    <source>
        <dbReference type="SAM" id="SignalP"/>
    </source>
</evidence>
<sequence precursor="true">MNTMKYAFNFLLIFLFCFTLASCGGGDDTVEPTPDPIDNTGGDDGSDDGGGDDGEDDGSDDGGEDDGEDDGTTEDPNPQDGAISPIPETFTHKVVIEEATGTWCGWCPMGTAIMDKYVAEYPNRVYGIAIHGGSPTEPMKNDGMINALDRVYDLAGFPSGLVNRIASPSTRELFIHPDNWSEAIDKQLEKSTTSVGIALESNINEADAIATVQAHVGFGQDVNTSTNYKILIYLIEDGIVSPQQNYLSGDSDFSGGNYNKYYEAPAVIDDYIHNHVAKRAFTSLDGEEIGAENVGEFKKFKKEFQINLTRSDNLTESYVVAVLLQDGSRPSVLNVQKVKLGETKDWD</sequence>
<dbReference type="PROSITE" id="PS51257">
    <property type="entry name" value="PROKAR_LIPOPROTEIN"/>
    <property type="match status" value="1"/>
</dbReference>
<accession>I4ALL5</accession>
<dbReference type="EMBL" id="CP003345">
    <property type="protein sequence ID" value="AFM04850.1"/>
    <property type="molecule type" value="Genomic_DNA"/>
</dbReference>
<proteinExistence type="predicted"/>
<dbReference type="STRING" id="880071.Fleli_2485"/>
<dbReference type="PATRIC" id="fig|880071.3.peg.2475"/>
<feature type="compositionally biased region" description="Acidic residues" evidence="1">
    <location>
        <begin position="44"/>
        <end position="73"/>
    </location>
</feature>
<dbReference type="Gene3D" id="2.60.40.10">
    <property type="entry name" value="Immunoglobulins"/>
    <property type="match status" value="1"/>
</dbReference>
<gene>
    <name evidence="3" type="ordered locus">Fleli_2485</name>
</gene>
<dbReference type="InterPro" id="IPR013783">
    <property type="entry name" value="Ig-like_fold"/>
</dbReference>
<feature type="chain" id="PRO_5003685450" evidence="2">
    <location>
        <begin position="22"/>
        <end position="347"/>
    </location>
</feature>
<keyword evidence="4" id="KW-1185">Reference proteome</keyword>
<evidence type="ECO:0000313" key="4">
    <source>
        <dbReference type="Proteomes" id="UP000006054"/>
    </source>
</evidence>
<keyword evidence="2" id="KW-0732">Signal</keyword>
<dbReference type="Pfam" id="PF11551">
    <property type="entry name" value="Omp28"/>
    <property type="match status" value="1"/>
</dbReference>
<name>I4ALL5_BERLS</name>
<dbReference type="InterPro" id="IPR021615">
    <property type="entry name" value="Omp28"/>
</dbReference>
<feature type="region of interest" description="Disordered" evidence="1">
    <location>
        <begin position="28"/>
        <end position="87"/>
    </location>
</feature>